<dbReference type="Gene3D" id="3.30.870.10">
    <property type="entry name" value="Endonuclease Chain A"/>
    <property type="match status" value="2"/>
</dbReference>
<dbReference type="Proteomes" id="UP000789595">
    <property type="component" value="Unassembled WGS sequence"/>
</dbReference>
<dbReference type="GO" id="GO:0005524">
    <property type="term" value="F:ATP binding"/>
    <property type="evidence" value="ECO:0007669"/>
    <property type="project" value="UniProtKB-KW"/>
</dbReference>
<keyword evidence="3 10" id="KW-0444">Lipid biosynthesis</keyword>
<evidence type="ECO:0000256" key="7">
    <source>
        <dbReference type="ARBA" id="ARBA00023209"/>
    </source>
</evidence>
<evidence type="ECO:0000313" key="12">
    <source>
        <dbReference type="EMBL" id="CAH0377830.1"/>
    </source>
</evidence>
<dbReference type="EMBL" id="CAKKNE010000005">
    <property type="protein sequence ID" value="CAH0377830.1"/>
    <property type="molecule type" value="Genomic_DNA"/>
</dbReference>
<gene>
    <name evidence="12" type="ORF">PECAL_5P23510</name>
</gene>
<dbReference type="PANTHER" id="PTHR12586">
    <property type="entry name" value="CDP-DIACYLGLYCEROL--SERINE O-PHOSPHATIDYLTRANSFERASE"/>
    <property type="match status" value="1"/>
</dbReference>
<dbReference type="GO" id="GO:0008444">
    <property type="term" value="F:CDP-diacylglycerol-glycerol-3-phosphate 3-phosphatidyltransferase activity"/>
    <property type="evidence" value="ECO:0007669"/>
    <property type="project" value="UniProtKB-EC"/>
</dbReference>
<keyword evidence="10" id="KW-0547">Nucleotide-binding</keyword>
<evidence type="ECO:0000256" key="8">
    <source>
        <dbReference type="ARBA" id="ARBA00023264"/>
    </source>
</evidence>
<comment type="catalytic activity">
    <reaction evidence="9 10">
        <text>a CDP-1,2-diacyl-sn-glycerol + sn-glycerol 3-phosphate = a 1,2-diacyl-sn-glycero-3-phospho-(1'-sn-glycero-3'-phosphate) + CMP + H(+)</text>
        <dbReference type="Rhea" id="RHEA:12593"/>
        <dbReference type="ChEBI" id="CHEBI:15378"/>
        <dbReference type="ChEBI" id="CHEBI:57597"/>
        <dbReference type="ChEBI" id="CHEBI:58332"/>
        <dbReference type="ChEBI" id="CHEBI:60110"/>
        <dbReference type="ChEBI" id="CHEBI:60377"/>
        <dbReference type="EC" id="2.7.8.5"/>
    </reaction>
</comment>
<dbReference type="GO" id="GO:0005739">
    <property type="term" value="C:mitochondrion"/>
    <property type="evidence" value="ECO:0007669"/>
    <property type="project" value="UniProtKB-SubCell"/>
</dbReference>
<dbReference type="InterPro" id="IPR025202">
    <property type="entry name" value="PLD-like_dom"/>
</dbReference>
<evidence type="ECO:0000256" key="4">
    <source>
        <dbReference type="ARBA" id="ARBA00022679"/>
    </source>
</evidence>
<keyword evidence="6 10" id="KW-0443">Lipid metabolism</keyword>
<dbReference type="GO" id="GO:0032049">
    <property type="term" value="P:cardiolipin biosynthetic process"/>
    <property type="evidence" value="ECO:0007669"/>
    <property type="project" value="InterPro"/>
</dbReference>
<name>A0A8J2SQK4_9STRA</name>
<evidence type="ECO:0000259" key="11">
    <source>
        <dbReference type="PROSITE" id="PS50035"/>
    </source>
</evidence>
<evidence type="ECO:0000256" key="6">
    <source>
        <dbReference type="ARBA" id="ARBA00023098"/>
    </source>
</evidence>
<dbReference type="PROSITE" id="PS50035">
    <property type="entry name" value="PLD"/>
    <property type="match status" value="1"/>
</dbReference>
<comment type="pathway">
    <text evidence="1 10">Phospholipid metabolism; phosphatidylglycerol biosynthesis; phosphatidylglycerol from CDP-diacylglycerol: step 1/2.</text>
</comment>
<dbReference type="UniPathway" id="UPA00084">
    <property type="reaction ID" value="UER00503"/>
</dbReference>
<dbReference type="Pfam" id="PF13091">
    <property type="entry name" value="PLDc_2"/>
    <property type="match status" value="1"/>
</dbReference>
<dbReference type="InterPro" id="IPR001736">
    <property type="entry name" value="PLipase_D/transphosphatidylase"/>
</dbReference>
<evidence type="ECO:0000256" key="1">
    <source>
        <dbReference type="ARBA" id="ARBA00005042"/>
    </source>
</evidence>
<dbReference type="EC" id="2.7.8.5" evidence="10"/>
<keyword evidence="8 10" id="KW-1208">Phospholipid metabolism</keyword>
<protein>
    <recommendedName>
        <fullName evidence="10">CDP-diacylglycerol--glycerol-3-phosphate 3-phosphatidyltransferase</fullName>
        <ecNumber evidence="10">2.7.8.5</ecNumber>
    </recommendedName>
</protein>
<dbReference type="AlphaFoldDB" id="A0A8J2SQK4"/>
<dbReference type="InterPro" id="IPR016270">
    <property type="entry name" value="PGS1"/>
</dbReference>
<keyword evidence="10" id="KW-0496">Mitochondrion</keyword>
<sequence length="409" mass="44350">MSAHQLHRSLARLNLRCFNVRPQRVQILRTPTAFYESLIERCDHATTRVTLSALYWGTGPLALNLAEAVARAASRGVAVNVTLDAARAGRRDKDGRTSVDALAAVEEAGGDIHLVDASGRSGLIGEILGVYHAKACVFDDAALLTGANLSEEYFRSRQDRYVVVRDSKVADWYDRAVRAAAAAPDAGERARALRELCTGPAPAPPPRRRRFHRSRRRPAATLFPTAQVRDLLDLDARALSAVLAASPRCGLSTAYANPPPAVVEALGRAAATVVVPSPDTHGFAGATGAKAFLPLAHARFAWDLATKLKGSGDVRAWAAPRETYHAKGCWAFSAGDERRVGATVVGSSNWNVRSHRRDVELGAALVVRDGALRRRLGDEWRRLRSRARDPVAAPPAWTALLRFFLRPFA</sequence>
<evidence type="ECO:0000256" key="2">
    <source>
        <dbReference type="ARBA" id="ARBA00010682"/>
    </source>
</evidence>
<evidence type="ECO:0000313" key="13">
    <source>
        <dbReference type="Proteomes" id="UP000789595"/>
    </source>
</evidence>
<accession>A0A8J2SQK4</accession>
<evidence type="ECO:0000256" key="3">
    <source>
        <dbReference type="ARBA" id="ARBA00022516"/>
    </source>
</evidence>
<comment type="caution">
    <text evidence="12">The sequence shown here is derived from an EMBL/GenBank/DDBJ whole genome shotgun (WGS) entry which is preliminary data.</text>
</comment>
<keyword evidence="13" id="KW-1185">Reference proteome</keyword>
<feature type="domain" description="PLD phosphodiesterase" evidence="11">
    <location>
        <begin position="127"/>
        <end position="153"/>
    </location>
</feature>
<keyword evidence="7 10" id="KW-0594">Phospholipid biosynthesis</keyword>
<comment type="similarity">
    <text evidence="2 10">Belongs to the CDP-alcohol phosphatidyltransferase class-II family.</text>
</comment>
<keyword evidence="10" id="KW-0067">ATP-binding</keyword>
<evidence type="ECO:0000256" key="5">
    <source>
        <dbReference type="ARBA" id="ARBA00022737"/>
    </source>
</evidence>
<evidence type="ECO:0000256" key="9">
    <source>
        <dbReference type="ARBA" id="ARBA00048586"/>
    </source>
</evidence>
<dbReference type="OrthoDB" id="10250191at2759"/>
<organism evidence="12 13">
    <name type="scientific">Pelagomonas calceolata</name>
    <dbReference type="NCBI Taxonomy" id="35677"/>
    <lineage>
        <taxon>Eukaryota</taxon>
        <taxon>Sar</taxon>
        <taxon>Stramenopiles</taxon>
        <taxon>Ochrophyta</taxon>
        <taxon>Pelagophyceae</taxon>
        <taxon>Pelagomonadales</taxon>
        <taxon>Pelagomonadaceae</taxon>
        <taxon>Pelagomonas</taxon>
    </lineage>
</organism>
<proteinExistence type="inferred from homology"/>
<keyword evidence="4 10" id="KW-0808">Transferase</keyword>
<dbReference type="PIRSF" id="PIRSF000850">
    <property type="entry name" value="Phospholipase_D_PSS"/>
    <property type="match status" value="1"/>
</dbReference>
<dbReference type="PANTHER" id="PTHR12586:SF1">
    <property type="entry name" value="CDP-DIACYLGLYCEROL--GLYCEROL-3-PHOSPHATE 3-PHOSPHATIDYLTRANSFERASE, MITOCHONDRIAL"/>
    <property type="match status" value="1"/>
</dbReference>
<comment type="function">
    <text evidence="10">Functions in the biosynthesis of the anionic phospholipids phosphatidylglycerol and cardiolipin.</text>
</comment>
<evidence type="ECO:0000256" key="10">
    <source>
        <dbReference type="RuleBase" id="RU365024"/>
    </source>
</evidence>
<reference evidence="12" key="1">
    <citation type="submission" date="2021-11" db="EMBL/GenBank/DDBJ databases">
        <authorList>
            <consortium name="Genoscope - CEA"/>
            <person name="William W."/>
        </authorList>
    </citation>
    <scope>NUCLEOTIDE SEQUENCE</scope>
</reference>
<keyword evidence="5" id="KW-0677">Repeat</keyword>
<dbReference type="SUPFAM" id="SSF56024">
    <property type="entry name" value="Phospholipase D/nuclease"/>
    <property type="match status" value="2"/>
</dbReference>
<comment type="subcellular location">
    <subcellularLocation>
        <location evidence="10">Mitochondrion</location>
    </subcellularLocation>
</comment>